<dbReference type="Pfam" id="PF04042">
    <property type="entry name" value="DNA_pol_E_B"/>
    <property type="match status" value="1"/>
</dbReference>
<gene>
    <name evidence="5" type="ORF">FBUS_02663</name>
</gene>
<dbReference type="AlphaFoldDB" id="A0A8E0VFX6"/>
<proteinExistence type="inferred from homology"/>
<dbReference type="GO" id="GO:0006271">
    <property type="term" value="P:DNA strand elongation involved in DNA replication"/>
    <property type="evidence" value="ECO:0007669"/>
    <property type="project" value="TreeGrafter"/>
</dbReference>
<dbReference type="GO" id="GO:0003677">
    <property type="term" value="F:DNA binding"/>
    <property type="evidence" value="ECO:0007669"/>
    <property type="project" value="InterPro"/>
</dbReference>
<dbReference type="OrthoDB" id="3763at2759"/>
<name>A0A8E0VFX6_9TREM</name>
<dbReference type="Gene3D" id="3.60.21.50">
    <property type="match status" value="1"/>
</dbReference>
<evidence type="ECO:0000256" key="1">
    <source>
        <dbReference type="ARBA" id="ARBA00006035"/>
    </source>
</evidence>
<dbReference type="Pfam" id="PF18018">
    <property type="entry name" value="DNA_pol_D_N"/>
    <property type="match status" value="1"/>
</dbReference>
<evidence type="ECO:0000259" key="3">
    <source>
        <dbReference type="Pfam" id="PF04042"/>
    </source>
</evidence>
<evidence type="ECO:0000313" key="5">
    <source>
        <dbReference type="EMBL" id="KAA0185782.1"/>
    </source>
</evidence>
<dbReference type="Proteomes" id="UP000728185">
    <property type="component" value="Unassembled WGS sequence"/>
</dbReference>
<keyword evidence="2" id="KW-0235">DNA replication</keyword>
<reference evidence="5" key="1">
    <citation type="submission" date="2019-05" db="EMBL/GenBank/DDBJ databases">
        <title>Annotation for the trematode Fasciolopsis buski.</title>
        <authorList>
            <person name="Choi Y.-J."/>
        </authorList>
    </citation>
    <scope>NUCLEOTIDE SEQUENCE</scope>
    <source>
        <strain evidence="5">HT</strain>
        <tissue evidence="5">Whole worm</tissue>
    </source>
</reference>
<feature type="domain" description="DNA polymerase alpha/delta/epsilon subunit B" evidence="3">
    <location>
        <begin position="213"/>
        <end position="453"/>
    </location>
</feature>
<dbReference type="Gene3D" id="2.40.50.430">
    <property type="match status" value="1"/>
</dbReference>
<accession>A0A8E0VFX6</accession>
<feature type="domain" description="DNA polymerase delta subunit OB-fold" evidence="4">
    <location>
        <begin position="30"/>
        <end position="177"/>
    </location>
</feature>
<dbReference type="PANTHER" id="PTHR10416">
    <property type="entry name" value="DNA POLYMERASE DELTA SUBUNIT 2"/>
    <property type="match status" value="1"/>
</dbReference>
<comment type="similarity">
    <text evidence="1">Belongs to the DNA polymerase delta/II small subunit family.</text>
</comment>
<dbReference type="GO" id="GO:0043625">
    <property type="term" value="C:delta DNA polymerase complex"/>
    <property type="evidence" value="ECO:0007669"/>
    <property type="project" value="TreeGrafter"/>
</dbReference>
<organism evidence="5 6">
    <name type="scientific">Fasciolopsis buskii</name>
    <dbReference type="NCBI Taxonomy" id="27845"/>
    <lineage>
        <taxon>Eukaryota</taxon>
        <taxon>Metazoa</taxon>
        <taxon>Spiralia</taxon>
        <taxon>Lophotrochozoa</taxon>
        <taxon>Platyhelminthes</taxon>
        <taxon>Trematoda</taxon>
        <taxon>Digenea</taxon>
        <taxon>Plagiorchiida</taxon>
        <taxon>Echinostomata</taxon>
        <taxon>Echinostomatoidea</taxon>
        <taxon>Fasciolidae</taxon>
        <taxon>Fasciolopsis</taxon>
    </lineage>
</organism>
<protein>
    <submittedName>
        <fullName evidence="5">DNA polymerase delta small subunit</fullName>
    </submittedName>
</protein>
<dbReference type="EMBL" id="LUCM01010223">
    <property type="protein sequence ID" value="KAA0185782.1"/>
    <property type="molecule type" value="Genomic_DNA"/>
</dbReference>
<evidence type="ECO:0000259" key="4">
    <source>
        <dbReference type="Pfam" id="PF18018"/>
    </source>
</evidence>
<dbReference type="InterPro" id="IPR007185">
    <property type="entry name" value="DNA_pol_a/d/e_bsu"/>
</dbReference>
<comment type="caution">
    <text evidence="5">The sequence shown here is derived from an EMBL/GenBank/DDBJ whole genome shotgun (WGS) entry which is preliminary data.</text>
</comment>
<dbReference type="InterPro" id="IPR024826">
    <property type="entry name" value="DNA_pol_delta/II_ssu"/>
</dbReference>
<dbReference type="InterPro" id="IPR040663">
    <property type="entry name" value="DNA_pol_D_N"/>
</dbReference>
<dbReference type="PANTHER" id="PTHR10416:SF0">
    <property type="entry name" value="DNA POLYMERASE DELTA SUBUNIT 2"/>
    <property type="match status" value="1"/>
</dbReference>
<sequence>MTVIPTTCPSDGEENRRFVVKCSSFSFHRQYTHIYADRLAACRPALVRGSQKKWGVSEDGIEKSDQPPILSLADLTVDQQCVIIGTIYKDMKLKPSILRELASSEMSYSKNDATDESYLVSPDDSTFLEDEVQRIMLSIDYEVLKGRLSRSKLATGIVMALLGYEPSSNRGSFIVKDFLFIEPQPERPIQAHHPKAPVKNCVDFTKTGPWLALVSGLGFSGTGPSRPGHSLALELLADWLRCSGNWSSKSSDSVGVVRLLILGDSIRLSVSCDANTPSLCLNQQARYLTRNVEAESVTAMSLLDHWLATLPLGPGGAENNGLSVDLLPGPADPTSSLLPQQPVHPVAFPLSVARSGEYGRRALCGRTNPYFFTLEGRKILATAGQGPNDLLLYTDIADSCERIEATLLWGHLAPTCPDTLPGYPMTSGDQLVLRSDTGDLGCSPDYPDIYVAGCQPGQGASWRRGRLHWDDKDHRGALLVAVPRFDEAFQLVLVHLHSLECRVVLFDTVLLDESE</sequence>
<keyword evidence="6" id="KW-1185">Reference proteome</keyword>
<evidence type="ECO:0000256" key="2">
    <source>
        <dbReference type="ARBA" id="ARBA00022705"/>
    </source>
</evidence>
<evidence type="ECO:0000313" key="6">
    <source>
        <dbReference type="Proteomes" id="UP000728185"/>
    </source>
</evidence>